<dbReference type="InterPro" id="IPR038656">
    <property type="entry name" value="Peptidase_G1_sf"/>
</dbReference>
<dbReference type="Pfam" id="PF01828">
    <property type="entry name" value="Peptidase_A4"/>
    <property type="match status" value="1"/>
</dbReference>
<dbReference type="CDD" id="cd13426">
    <property type="entry name" value="Peptidase_G1"/>
    <property type="match status" value="1"/>
</dbReference>
<keyword evidence="1" id="KW-0732">Signal</keyword>
<dbReference type="PANTHER" id="PTHR37536:SF1">
    <property type="entry name" value="ASPERGILLOPEPSIN, PUTAITVE (AFU_ORTHOLOGUE AFUA_7G01200)"/>
    <property type="match status" value="1"/>
</dbReference>
<protein>
    <recommendedName>
        <fullName evidence="4">Ubiquitin 3 binding protein But2 C-terminal domain-containing protein</fullName>
    </recommendedName>
</protein>
<dbReference type="InterPro" id="IPR013320">
    <property type="entry name" value="ConA-like_dom_sf"/>
</dbReference>
<dbReference type="GO" id="GO:0070007">
    <property type="term" value="F:glutamic-type endopeptidase activity"/>
    <property type="evidence" value="ECO:0007669"/>
    <property type="project" value="InterPro"/>
</dbReference>
<accession>A0A0C3RXF9</accession>
<organism evidence="2 3">
    <name type="scientific">Phlebiopsis gigantea (strain 11061_1 CR5-6)</name>
    <name type="common">White-rot fungus</name>
    <name type="synonym">Peniophora gigantea</name>
    <dbReference type="NCBI Taxonomy" id="745531"/>
    <lineage>
        <taxon>Eukaryota</taxon>
        <taxon>Fungi</taxon>
        <taxon>Dikarya</taxon>
        <taxon>Basidiomycota</taxon>
        <taxon>Agaricomycotina</taxon>
        <taxon>Agaricomycetes</taxon>
        <taxon>Polyporales</taxon>
        <taxon>Phanerochaetaceae</taxon>
        <taxon>Phlebiopsis</taxon>
    </lineage>
</organism>
<evidence type="ECO:0000313" key="3">
    <source>
        <dbReference type="Proteomes" id="UP000053257"/>
    </source>
</evidence>
<reference evidence="2 3" key="1">
    <citation type="journal article" date="2014" name="PLoS Genet.">
        <title>Analysis of the Phlebiopsis gigantea genome, transcriptome and secretome provides insight into its pioneer colonization strategies of wood.</title>
        <authorList>
            <person name="Hori C."/>
            <person name="Ishida T."/>
            <person name="Igarashi K."/>
            <person name="Samejima M."/>
            <person name="Suzuki H."/>
            <person name="Master E."/>
            <person name="Ferreira P."/>
            <person name="Ruiz-Duenas F.J."/>
            <person name="Held B."/>
            <person name="Canessa P."/>
            <person name="Larrondo L.F."/>
            <person name="Schmoll M."/>
            <person name="Druzhinina I.S."/>
            <person name="Kubicek C.P."/>
            <person name="Gaskell J.A."/>
            <person name="Kersten P."/>
            <person name="St John F."/>
            <person name="Glasner J."/>
            <person name="Sabat G."/>
            <person name="Splinter BonDurant S."/>
            <person name="Syed K."/>
            <person name="Yadav J."/>
            <person name="Mgbeahuruike A.C."/>
            <person name="Kovalchuk A."/>
            <person name="Asiegbu F.O."/>
            <person name="Lackner G."/>
            <person name="Hoffmeister D."/>
            <person name="Rencoret J."/>
            <person name="Gutierrez A."/>
            <person name="Sun H."/>
            <person name="Lindquist E."/>
            <person name="Barry K."/>
            <person name="Riley R."/>
            <person name="Grigoriev I.V."/>
            <person name="Henrissat B."/>
            <person name="Kues U."/>
            <person name="Berka R.M."/>
            <person name="Martinez A.T."/>
            <person name="Covert S.F."/>
            <person name="Blanchette R.A."/>
            <person name="Cullen D."/>
        </authorList>
    </citation>
    <scope>NUCLEOTIDE SEQUENCE [LARGE SCALE GENOMIC DNA]</scope>
    <source>
        <strain evidence="2 3">11061_1 CR5-6</strain>
    </source>
</reference>
<dbReference type="Proteomes" id="UP000053257">
    <property type="component" value="Unassembled WGS sequence"/>
</dbReference>
<dbReference type="SUPFAM" id="SSF49899">
    <property type="entry name" value="Concanavalin A-like lectins/glucanases"/>
    <property type="match status" value="1"/>
</dbReference>
<dbReference type="STRING" id="745531.A0A0C3RXF9"/>
<dbReference type="EMBL" id="KN840515">
    <property type="protein sequence ID" value="KIP06546.1"/>
    <property type="molecule type" value="Genomic_DNA"/>
</dbReference>
<gene>
    <name evidence="2" type="ORF">PHLGIDRAFT_452102</name>
</gene>
<evidence type="ECO:0008006" key="4">
    <source>
        <dbReference type="Google" id="ProtNLM"/>
    </source>
</evidence>
<keyword evidence="3" id="KW-1185">Reference proteome</keyword>
<dbReference type="AlphaFoldDB" id="A0A0C3RXF9"/>
<dbReference type="InterPro" id="IPR000250">
    <property type="entry name" value="Peptidase_G1"/>
</dbReference>
<evidence type="ECO:0000313" key="2">
    <source>
        <dbReference type="EMBL" id="KIP06546.1"/>
    </source>
</evidence>
<dbReference type="GO" id="GO:0006508">
    <property type="term" value="P:proteolysis"/>
    <property type="evidence" value="ECO:0007669"/>
    <property type="project" value="InterPro"/>
</dbReference>
<proteinExistence type="predicted"/>
<evidence type="ECO:0000256" key="1">
    <source>
        <dbReference type="SAM" id="SignalP"/>
    </source>
</evidence>
<name>A0A0C3RXF9_PHLG1</name>
<dbReference type="Gene3D" id="2.60.120.700">
    <property type="entry name" value="Peptidase G1"/>
    <property type="match status" value="1"/>
</dbReference>
<feature type="chain" id="PRO_5002181131" description="Ubiquitin 3 binding protein But2 C-terminal domain-containing protein" evidence="1">
    <location>
        <begin position="19"/>
        <end position="267"/>
    </location>
</feature>
<dbReference type="HOGENOM" id="CLU_1042470_0_0_1"/>
<dbReference type="PANTHER" id="PTHR37536">
    <property type="entry name" value="PUTATIVE (AFU_ORTHOLOGUE AFUA_3G02970)-RELATED"/>
    <property type="match status" value="1"/>
</dbReference>
<feature type="signal peptide" evidence="1">
    <location>
        <begin position="1"/>
        <end position="18"/>
    </location>
</feature>
<sequence>MTTLILVAQTLLATLALCSPSGETKAGEPQLSILQPVLIPVGSNAGGRLLSRADSPATSHVFTANLSGVGIRELTGNLDFGLVAATFNVPQTTIPTDDASGEALVIPLIGIDFFDCPTVAFAGVQIFVMSDGVRYLPFYQWGSDIISGFDNVDVAAGDEVSFVVLITSRTTGIFTITKASNFQSQVIQVSAPHAPLCLSSAGWFVDGPTSVTIANFSEVVFDAPSAILNGRLFSTESSGAFVADIERNVTFTETTVTALDVTVKYVH</sequence>